<organism evidence="3 4">
    <name type="scientific">Pigmentiphaga kullae</name>
    <dbReference type="NCBI Taxonomy" id="151784"/>
    <lineage>
        <taxon>Bacteria</taxon>
        <taxon>Pseudomonadati</taxon>
        <taxon>Pseudomonadota</taxon>
        <taxon>Betaproteobacteria</taxon>
        <taxon>Burkholderiales</taxon>
        <taxon>Alcaligenaceae</taxon>
        <taxon>Pigmentiphaga</taxon>
    </lineage>
</organism>
<dbReference type="NCBIfam" id="TIGR00210">
    <property type="entry name" value="gltS"/>
    <property type="match status" value="1"/>
</dbReference>
<dbReference type="EMBL" id="SGXC01000003">
    <property type="protein sequence ID" value="RZS78940.1"/>
    <property type="molecule type" value="Genomic_DNA"/>
</dbReference>
<dbReference type="HAMAP" id="MF_02062">
    <property type="entry name" value="GltS"/>
    <property type="match status" value="1"/>
</dbReference>
<accession>A0A4Q7N9Z1</accession>
<sequence length="404" mass="41662">MLMEIDATTTLLVAIVVLLIGRWLIGRIPPLQRYNIPEPVVGGMLAAVAITIAKVAAGAELSFDMALQTPFMLAFFATVGLGADVRTLVRGGRGVILFLVAIAIMLVLQNAIGLAGAFSMDLHPLNGLLAGSVTMLGGHGTGAAYATQFSDVDNLQGAMELAMACATFGLVLGGIIGGPVAQRLITRHGLTPGDGASAPSGQAGADAPPGTSRPLTMPLFLETLLLIVACVVAGSTLGELMKGKVLTLPPFVWTLFTGVVLRNVLGLARIREVDDAAVQLFGGVALSLFLTMALISLRLWELVSLALPILAILAVQTAFVAVYTSLVTFRIMGGNYDAAVLAAGACGIGLGATPTAIANMQAVTNKYGPSPQAFLILPIVGAFLIDITNALVIQGYLSLPLFGF</sequence>
<dbReference type="Pfam" id="PF03616">
    <property type="entry name" value="Glt_symporter"/>
    <property type="match status" value="1"/>
</dbReference>
<keyword evidence="1" id="KW-0739">Sodium transport</keyword>
<feature type="transmembrane region" description="Helical" evidence="1">
    <location>
        <begin position="338"/>
        <end position="362"/>
    </location>
</feature>
<protein>
    <recommendedName>
        <fullName evidence="1 2">Sodium/glutamate symporter</fullName>
    </recommendedName>
</protein>
<dbReference type="OrthoDB" id="4921038at2"/>
<evidence type="ECO:0000313" key="3">
    <source>
        <dbReference type="EMBL" id="RZS78940.1"/>
    </source>
</evidence>
<keyword evidence="1" id="KW-0813">Transport</keyword>
<keyword evidence="1" id="KW-0472">Membrane</keyword>
<comment type="similarity">
    <text evidence="1">Belongs to the glutamate:Na(+) symporter (ESS) (TC 2.A.27) family.</text>
</comment>
<evidence type="ECO:0000256" key="2">
    <source>
        <dbReference type="NCBIfam" id="TIGR00210"/>
    </source>
</evidence>
<feature type="transmembrane region" description="Helical" evidence="1">
    <location>
        <begin position="306"/>
        <end position="326"/>
    </location>
</feature>
<dbReference type="GO" id="GO:0005886">
    <property type="term" value="C:plasma membrane"/>
    <property type="evidence" value="ECO:0007669"/>
    <property type="project" value="UniProtKB-SubCell"/>
</dbReference>
<feature type="transmembrane region" description="Helical" evidence="1">
    <location>
        <begin position="161"/>
        <end position="181"/>
    </location>
</feature>
<dbReference type="GO" id="GO:0015501">
    <property type="term" value="F:glutamate:sodium symporter activity"/>
    <property type="evidence" value="ECO:0007669"/>
    <property type="project" value="UniProtKB-UniRule"/>
</dbReference>
<keyword evidence="1" id="KW-0915">Sodium</keyword>
<comment type="caution">
    <text evidence="3">The sequence shown here is derived from an EMBL/GenBank/DDBJ whole genome shotgun (WGS) entry which is preliminary data.</text>
</comment>
<dbReference type="PANTHER" id="PTHR36178">
    <property type="entry name" value="SLR0625 PROTEIN"/>
    <property type="match status" value="1"/>
</dbReference>
<dbReference type="InterPro" id="IPR004445">
    <property type="entry name" value="GltS"/>
</dbReference>
<comment type="subcellular location">
    <subcellularLocation>
        <location evidence="1">Cell inner membrane</location>
        <topology evidence="1">Multi-pass membrane protein</topology>
    </subcellularLocation>
</comment>
<dbReference type="RefSeq" id="WP_130361874.1">
    <property type="nucleotide sequence ID" value="NZ_SGXC01000003.1"/>
</dbReference>
<feature type="transmembrane region" description="Helical" evidence="1">
    <location>
        <begin position="95"/>
        <end position="118"/>
    </location>
</feature>
<comment type="function">
    <text evidence="1">Catalyzes the sodium-dependent transport of glutamate.</text>
</comment>
<dbReference type="GO" id="GO:0015813">
    <property type="term" value="P:L-glutamate transmembrane transport"/>
    <property type="evidence" value="ECO:0007669"/>
    <property type="project" value="UniProtKB-UniRule"/>
</dbReference>
<keyword evidence="1" id="KW-1133">Transmembrane helix</keyword>
<feature type="transmembrane region" description="Helical" evidence="1">
    <location>
        <begin position="280"/>
        <end position="300"/>
    </location>
</feature>
<keyword evidence="1" id="KW-0406">Ion transport</keyword>
<keyword evidence="1" id="KW-0812">Transmembrane</keyword>
<dbReference type="Proteomes" id="UP000292445">
    <property type="component" value="Unassembled WGS sequence"/>
</dbReference>
<feature type="transmembrane region" description="Helical" evidence="1">
    <location>
        <begin position="6"/>
        <end position="25"/>
    </location>
</feature>
<keyword evidence="4" id="KW-1185">Reference proteome</keyword>
<evidence type="ECO:0000256" key="1">
    <source>
        <dbReference type="HAMAP-Rule" id="MF_02062"/>
    </source>
</evidence>
<keyword evidence="1" id="KW-0029">Amino-acid transport</keyword>
<feature type="transmembrane region" description="Helical" evidence="1">
    <location>
        <begin position="37"/>
        <end position="59"/>
    </location>
</feature>
<keyword evidence="1" id="KW-1003">Cell membrane</keyword>
<keyword evidence="1" id="KW-0769">Symport</keyword>
<keyword evidence="1" id="KW-0997">Cell inner membrane</keyword>
<feature type="transmembrane region" description="Helical" evidence="1">
    <location>
        <begin position="219"/>
        <end position="238"/>
    </location>
</feature>
<proteinExistence type="inferred from homology"/>
<feature type="transmembrane region" description="Helical" evidence="1">
    <location>
        <begin position="374"/>
        <end position="399"/>
    </location>
</feature>
<dbReference type="AlphaFoldDB" id="A0A4Q7N9Z1"/>
<evidence type="ECO:0000313" key="4">
    <source>
        <dbReference type="Proteomes" id="UP000292445"/>
    </source>
</evidence>
<feature type="transmembrane region" description="Helical" evidence="1">
    <location>
        <begin position="65"/>
        <end position="83"/>
    </location>
</feature>
<feature type="transmembrane region" description="Helical" evidence="1">
    <location>
        <begin position="250"/>
        <end position="268"/>
    </location>
</feature>
<gene>
    <name evidence="1" type="primary">gltS</name>
    <name evidence="3" type="ORF">EV675_5597</name>
</gene>
<name>A0A4Q7N9Z1_9BURK</name>
<reference evidence="3 4" key="1">
    <citation type="submission" date="2019-02" db="EMBL/GenBank/DDBJ databases">
        <title>Genomic Encyclopedia of Type Strains, Phase IV (KMG-IV): sequencing the most valuable type-strain genomes for metagenomic binning, comparative biology and taxonomic classification.</title>
        <authorList>
            <person name="Goeker M."/>
        </authorList>
    </citation>
    <scope>NUCLEOTIDE SEQUENCE [LARGE SCALE GENOMIC DNA]</scope>
    <source>
        <strain evidence="3 4">K24</strain>
    </source>
</reference>
<dbReference type="PANTHER" id="PTHR36178:SF1">
    <property type="entry name" value="SODIUM_GLUTAMATE SYMPORTER"/>
    <property type="match status" value="1"/>
</dbReference>